<gene>
    <name evidence="2" type="ORF">ACFP1Z_30750</name>
</gene>
<comment type="caution">
    <text evidence="2">The sequence shown here is derived from an EMBL/GenBank/DDBJ whole genome shotgun (WGS) entry which is preliminary data.</text>
</comment>
<evidence type="ECO:0000259" key="1">
    <source>
        <dbReference type="Pfam" id="PF08670"/>
    </source>
</evidence>
<feature type="domain" description="MEKHLA" evidence="1">
    <location>
        <begin position="19"/>
        <end position="161"/>
    </location>
</feature>
<evidence type="ECO:0000313" key="3">
    <source>
        <dbReference type="Proteomes" id="UP001596083"/>
    </source>
</evidence>
<name>A0ABW0Z822_9ACTN</name>
<dbReference type="RefSeq" id="WP_390321002.1">
    <property type="nucleotide sequence ID" value="NZ_JBHSPB010000029.1"/>
</dbReference>
<dbReference type="InterPro" id="IPR000014">
    <property type="entry name" value="PAS"/>
</dbReference>
<accession>A0ABW0Z822</accession>
<dbReference type="SUPFAM" id="SSF55785">
    <property type="entry name" value="PYP-like sensor domain (PAS domain)"/>
    <property type="match status" value="1"/>
</dbReference>
<dbReference type="Proteomes" id="UP001596083">
    <property type="component" value="Unassembled WGS sequence"/>
</dbReference>
<protein>
    <submittedName>
        <fullName evidence="2">MEKHLA domain-containing protein</fullName>
    </submittedName>
</protein>
<keyword evidence="3" id="KW-1185">Reference proteome</keyword>
<dbReference type="NCBIfam" id="TIGR00229">
    <property type="entry name" value="sensory_box"/>
    <property type="match status" value="1"/>
</dbReference>
<evidence type="ECO:0000313" key="2">
    <source>
        <dbReference type="EMBL" id="MFC5724542.1"/>
    </source>
</evidence>
<sequence length="171" mass="19453">MFKEKGEGEASDGLRYDSRFATLLLDSYQRVVGRPMCERAWTTDREAAEWLYTRAPFGLLVHDTSPVPVFVYANRTALARFAYTWEEFIGLPSRLSAQPGAQQDRDAYLRRVSQYGYATGYRGMRVTKDGRRFWIENVTTWNLTDADGSRHGQATVVRSWADEDPGPARAG</sequence>
<dbReference type="InterPro" id="IPR013978">
    <property type="entry name" value="MEKHLA"/>
</dbReference>
<dbReference type="EMBL" id="JBHSPB010000029">
    <property type="protein sequence ID" value="MFC5724542.1"/>
    <property type="molecule type" value="Genomic_DNA"/>
</dbReference>
<dbReference type="Pfam" id="PF08670">
    <property type="entry name" value="MEKHLA"/>
    <property type="match status" value="1"/>
</dbReference>
<dbReference type="Gene3D" id="3.30.450.20">
    <property type="entry name" value="PAS domain"/>
    <property type="match status" value="1"/>
</dbReference>
<reference evidence="3" key="1">
    <citation type="journal article" date="2019" name="Int. J. Syst. Evol. Microbiol.">
        <title>The Global Catalogue of Microorganisms (GCM) 10K type strain sequencing project: providing services to taxonomists for standard genome sequencing and annotation.</title>
        <authorList>
            <consortium name="The Broad Institute Genomics Platform"/>
            <consortium name="The Broad Institute Genome Sequencing Center for Infectious Disease"/>
            <person name="Wu L."/>
            <person name="Ma J."/>
        </authorList>
    </citation>
    <scope>NUCLEOTIDE SEQUENCE [LARGE SCALE GENOMIC DNA]</scope>
    <source>
        <strain evidence="3">CGMCC 4.7304</strain>
    </source>
</reference>
<organism evidence="2 3">
    <name type="scientific">Streptomyces gamaensis</name>
    <dbReference type="NCBI Taxonomy" id="1763542"/>
    <lineage>
        <taxon>Bacteria</taxon>
        <taxon>Bacillati</taxon>
        <taxon>Actinomycetota</taxon>
        <taxon>Actinomycetes</taxon>
        <taxon>Kitasatosporales</taxon>
        <taxon>Streptomycetaceae</taxon>
        <taxon>Streptomyces</taxon>
    </lineage>
</organism>
<proteinExistence type="predicted"/>
<dbReference type="CDD" id="cd00130">
    <property type="entry name" value="PAS"/>
    <property type="match status" value="1"/>
</dbReference>
<dbReference type="InterPro" id="IPR035965">
    <property type="entry name" value="PAS-like_dom_sf"/>
</dbReference>